<gene>
    <name evidence="2" type="ORF">EXIGLDRAFT_360040</name>
</gene>
<organism evidence="2 3">
    <name type="scientific">Exidia glandulosa HHB12029</name>
    <dbReference type="NCBI Taxonomy" id="1314781"/>
    <lineage>
        <taxon>Eukaryota</taxon>
        <taxon>Fungi</taxon>
        <taxon>Dikarya</taxon>
        <taxon>Basidiomycota</taxon>
        <taxon>Agaricomycotina</taxon>
        <taxon>Agaricomycetes</taxon>
        <taxon>Auriculariales</taxon>
        <taxon>Exidiaceae</taxon>
        <taxon>Exidia</taxon>
    </lineage>
</organism>
<evidence type="ECO:0000313" key="3">
    <source>
        <dbReference type="Proteomes" id="UP000077266"/>
    </source>
</evidence>
<keyword evidence="3" id="KW-1185">Reference proteome</keyword>
<accession>A0A165C6Z0</accession>
<evidence type="ECO:0000256" key="1">
    <source>
        <dbReference type="SAM" id="MobiDB-lite"/>
    </source>
</evidence>
<reference evidence="2 3" key="1">
    <citation type="journal article" date="2016" name="Mol. Biol. Evol.">
        <title>Comparative Genomics of Early-Diverging Mushroom-Forming Fungi Provides Insights into the Origins of Lignocellulose Decay Capabilities.</title>
        <authorList>
            <person name="Nagy L.G."/>
            <person name="Riley R."/>
            <person name="Tritt A."/>
            <person name="Adam C."/>
            <person name="Daum C."/>
            <person name="Floudas D."/>
            <person name="Sun H."/>
            <person name="Yadav J.S."/>
            <person name="Pangilinan J."/>
            <person name="Larsson K.H."/>
            <person name="Matsuura K."/>
            <person name="Barry K."/>
            <person name="Labutti K."/>
            <person name="Kuo R."/>
            <person name="Ohm R.A."/>
            <person name="Bhattacharya S.S."/>
            <person name="Shirouzu T."/>
            <person name="Yoshinaga Y."/>
            <person name="Martin F.M."/>
            <person name="Grigoriev I.V."/>
            <person name="Hibbett D.S."/>
        </authorList>
    </citation>
    <scope>NUCLEOTIDE SEQUENCE [LARGE SCALE GENOMIC DNA]</scope>
    <source>
        <strain evidence="2 3">HHB12029</strain>
    </source>
</reference>
<protein>
    <submittedName>
        <fullName evidence="2">Uncharacterized protein</fullName>
    </submittedName>
</protein>
<feature type="region of interest" description="Disordered" evidence="1">
    <location>
        <begin position="1"/>
        <end position="118"/>
    </location>
</feature>
<dbReference type="AlphaFoldDB" id="A0A165C6Z0"/>
<evidence type="ECO:0000313" key="2">
    <source>
        <dbReference type="EMBL" id="KZV81934.1"/>
    </source>
</evidence>
<dbReference type="EMBL" id="KV426356">
    <property type="protein sequence ID" value="KZV81934.1"/>
    <property type="molecule type" value="Genomic_DNA"/>
</dbReference>
<proteinExistence type="predicted"/>
<dbReference type="InParanoid" id="A0A165C6Z0"/>
<sequence length="370" mass="40105">MARIGLCRTSRRGGGRSGRLDVLQPCSSAEGGVDSMEGGTGRSAREVCDWNDDTQREESTSAEAYGEASGAGGSGRSAPVHERNDANAGGEPHDSTLSAHRSKAGARHISNANSAKPHGRAEGAAWIISALAGGNRHVRNSLHYALLCICGVTINPKSALRSLGWPESAPGQSYTVSLQALRPTVSSIADLRISVTLDDHPTVQPFVLEHDADPLASSALNSGVAAAYATCWVWWKKYKSLMATKTHPTKAPATDRRNKLKLLATSGLEVPIGSNYSITRCFSGNVYTPQHMRARHGWTFKDIVDLDHHGEVHIRVVAAVNPPRSVDDLLLRLTPRNRARRSMDMVYGEQTNVDRTLRLLHEHWLEIMSS</sequence>
<dbReference type="Proteomes" id="UP000077266">
    <property type="component" value="Unassembled WGS sequence"/>
</dbReference>
<name>A0A165C6Z0_EXIGL</name>
<feature type="compositionally biased region" description="Basic and acidic residues" evidence="1">
    <location>
        <begin position="43"/>
        <end position="59"/>
    </location>
</feature>